<feature type="transmembrane region" description="Helical" evidence="7">
    <location>
        <begin position="71"/>
        <end position="92"/>
    </location>
</feature>
<evidence type="ECO:0000313" key="10">
    <source>
        <dbReference type="Proteomes" id="UP000061546"/>
    </source>
</evidence>
<dbReference type="InterPro" id="IPR035906">
    <property type="entry name" value="MetI-like_sf"/>
</dbReference>
<sequence>MDKKGRTGLGILGILLGILWLFPFYLIVTNSFKTPKGIFASVLSLPHPSTGDNYVNSFKALNFIGSLTNSVIITVCSVLLLILCSSMAAYALQRNHSKLSGGILMLFISAMLIPFQSVMIPLTANFGAVHFLNMWGLVVMYLGFDCSLSVFLYQGTLSSIPIAMDESAEIEGASRWQIFSKVIFPMLSPITVTVAILNIIAIWNDYLLPSLVLPQAQYTIPLQMFNFFGEYTKQWHLALAGITLSIIPVIIFYLFAQKWIIKGVTDGAVK</sequence>
<keyword evidence="6 7" id="KW-0472">Membrane</keyword>
<evidence type="ECO:0000256" key="3">
    <source>
        <dbReference type="ARBA" id="ARBA00022475"/>
    </source>
</evidence>
<keyword evidence="4 7" id="KW-0812">Transmembrane</keyword>
<evidence type="ECO:0000256" key="1">
    <source>
        <dbReference type="ARBA" id="ARBA00004651"/>
    </source>
</evidence>
<evidence type="ECO:0000256" key="2">
    <source>
        <dbReference type="ARBA" id="ARBA00022448"/>
    </source>
</evidence>
<dbReference type="STRING" id="1074467.JP39_06355"/>
<dbReference type="PANTHER" id="PTHR43744">
    <property type="entry name" value="ABC TRANSPORTER PERMEASE PROTEIN MG189-RELATED-RELATED"/>
    <property type="match status" value="1"/>
</dbReference>
<keyword evidence="2 7" id="KW-0813">Transport</keyword>
<dbReference type="SUPFAM" id="SSF161098">
    <property type="entry name" value="MetI-like"/>
    <property type="match status" value="1"/>
</dbReference>
<proteinExistence type="inferred from homology"/>
<evidence type="ECO:0000259" key="8">
    <source>
        <dbReference type="PROSITE" id="PS50928"/>
    </source>
</evidence>
<dbReference type="InterPro" id="IPR000515">
    <property type="entry name" value="MetI-like"/>
</dbReference>
<accession>A0A0K2LCI7</accession>
<feature type="transmembrane region" description="Helical" evidence="7">
    <location>
        <begin position="235"/>
        <end position="256"/>
    </location>
</feature>
<feature type="domain" description="ABC transmembrane type-1" evidence="8">
    <location>
        <begin position="67"/>
        <end position="256"/>
    </location>
</feature>
<name>A0A0K2LCI7_9LACO</name>
<feature type="transmembrane region" description="Helical" evidence="7">
    <location>
        <begin position="7"/>
        <end position="28"/>
    </location>
</feature>
<evidence type="ECO:0000313" key="9">
    <source>
        <dbReference type="EMBL" id="ALB29011.1"/>
    </source>
</evidence>
<keyword evidence="5 7" id="KW-1133">Transmembrane helix</keyword>
<feature type="transmembrane region" description="Helical" evidence="7">
    <location>
        <begin position="104"/>
        <end position="122"/>
    </location>
</feature>
<evidence type="ECO:0000256" key="4">
    <source>
        <dbReference type="ARBA" id="ARBA00022692"/>
    </source>
</evidence>
<evidence type="ECO:0000256" key="6">
    <source>
        <dbReference type="ARBA" id="ARBA00023136"/>
    </source>
</evidence>
<dbReference type="OrthoDB" id="9794684at2"/>
<evidence type="ECO:0000256" key="7">
    <source>
        <dbReference type="RuleBase" id="RU363032"/>
    </source>
</evidence>
<evidence type="ECO:0000256" key="5">
    <source>
        <dbReference type="ARBA" id="ARBA00022989"/>
    </source>
</evidence>
<dbReference type="RefSeq" id="WP_041501818.1">
    <property type="nucleotide sequence ID" value="NZ_BJDV01000001.1"/>
</dbReference>
<dbReference type="EMBL" id="CP012559">
    <property type="protein sequence ID" value="ALB29011.1"/>
    <property type="molecule type" value="Genomic_DNA"/>
</dbReference>
<keyword evidence="3" id="KW-1003">Cell membrane</keyword>
<dbReference type="PANTHER" id="PTHR43744:SF8">
    <property type="entry name" value="SN-GLYCEROL-3-PHOSPHATE TRANSPORT SYSTEM PERMEASE PROTEIN UGPE"/>
    <property type="match status" value="1"/>
</dbReference>
<feature type="transmembrane region" description="Helical" evidence="7">
    <location>
        <begin position="134"/>
        <end position="153"/>
    </location>
</feature>
<protein>
    <submittedName>
        <fullName evidence="9">Sugar ABC transporter permease</fullName>
    </submittedName>
</protein>
<dbReference type="Proteomes" id="UP000061546">
    <property type="component" value="Chromosome"/>
</dbReference>
<dbReference type="KEGG" id="lhi:JP39_06355"/>
<keyword evidence="10" id="KW-1185">Reference proteome</keyword>
<dbReference type="Pfam" id="PF00528">
    <property type="entry name" value="BPD_transp_1"/>
    <property type="match status" value="1"/>
</dbReference>
<dbReference type="Gene3D" id="1.10.3720.10">
    <property type="entry name" value="MetI-like"/>
    <property type="match status" value="1"/>
</dbReference>
<reference evidence="9 10" key="1">
    <citation type="submission" date="2015-08" db="EMBL/GenBank/DDBJ databases">
        <title>Genomic sequence of Lactobacillus heilongjiangensis DSM 28069, isolated from Chinese traditional pickle.</title>
        <authorList>
            <person name="Jiang X."/>
            <person name="Zheng B."/>
            <person name="Cheng H."/>
        </authorList>
    </citation>
    <scope>NUCLEOTIDE SEQUENCE [LARGE SCALE GENOMIC DNA]</scope>
    <source>
        <strain evidence="9 10">DSM 28069</strain>
    </source>
</reference>
<dbReference type="CDD" id="cd06261">
    <property type="entry name" value="TM_PBP2"/>
    <property type="match status" value="1"/>
</dbReference>
<dbReference type="GO" id="GO:0005886">
    <property type="term" value="C:plasma membrane"/>
    <property type="evidence" value="ECO:0007669"/>
    <property type="project" value="UniProtKB-SubCell"/>
</dbReference>
<organism evidence="9 10">
    <name type="scientific">Companilactobacillus heilongjiangensis</name>
    <dbReference type="NCBI Taxonomy" id="1074467"/>
    <lineage>
        <taxon>Bacteria</taxon>
        <taxon>Bacillati</taxon>
        <taxon>Bacillota</taxon>
        <taxon>Bacilli</taxon>
        <taxon>Lactobacillales</taxon>
        <taxon>Lactobacillaceae</taxon>
        <taxon>Companilactobacillus</taxon>
    </lineage>
</organism>
<gene>
    <name evidence="9" type="ORF">JP39_06355</name>
</gene>
<comment type="similarity">
    <text evidence="7">Belongs to the binding-protein-dependent transport system permease family.</text>
</comment>
<comment type="subcellular location">
    <subcellularLocation>
        <location evidence="1 7">Cell membrane</location>
        <topology evidence="1 7">Multi-pass membrane protein</topology>
    </subcellularLocation>
</comment>
<dbReference type="PROSITE" id="PS50928">
    <property type="entry name" value="ABC_TM1"/>
    <property type="match status" value="1"/>
</dbReference>
<feature type="transmembrane region" description="Helical" evidence="7">
    <location>
        <begin position="182"/>
        <end position="203"/>
    </location>
</feature>
<dbReference type="AlphaFoldDB" id="A0A0K2LCI7"/>
<dbReference type="GO" id="GO:0055085">
    <property type="term" value="P:transmembrane transport"/>
    <property type="evidence" value="ECO:0007669"/>
    <property type="project" value="InterPro"/>
</dbReference>